<organism evidence="11 12">
    <name type="scientific">Leptolinea tardivitalis</name>
    <dbReference type="NCBI Taxonomy" id="229920"/>
    <lineage>
        <taxon>Bacteria</taxon>
        <taxon>Bacillati</taxon>
        <taxon>Chloroflexota</taxon>
        <taxon>Anaerolineae</taxon>
        <taxon>Anaerolineales</taxon>
        <taxon>Anaerolineaceae</taxon>
        <taxon>Leptolinea</taxon>
    </lineage>
</organism>
<dbReference type="EMBL" id="LGCK01000003">
    <property type="protein sequence ID" value="KPL74291.1"/>
    <property type="molecule type" value="Genomic_DNA"/>
</dbReference>
<evidence type="ECO:0000256" key="10">
    <source>
        <dbReference type="RuleBase" id="RU361207"/>
    </source>
</evidence>
<keyword evidence="5 10" id="KW-0328">Glycosyltransferase</keyword>
<dbReference type="NCBIfam" id="NF011079">
    <property type="entry name" value="PRK14508.1-2"/>
    <property type="match status" value="1"/>
</dbReference>
<dbReference type="PANTHER" id="PTHR32438">
    <property type="entry name" value="4-ALPHA-GLUCANOTRANSFERASE DPE1, CHLOROPLASTIC/AMYLOPLASTIC"/>
    <property type="match status" value="1"/>
</dbReference>
<evidence type="ECO:0000256" key="4">
    <source>
        <dbReference type="ARBA" id="ARBA00020295"/>
    </source>
</evidence>
<dbReference type="RefSeq" id="WP_062420794.1">
    <property type="nucleotide sequence ID" value="NZ_BBYA01000004.1"/>
</dbReference>
<dbReference type="Pfam" id="PF02446">
    <property type="entry name" value="Glyco_hydro_77"/>
    <property type="match status" value="1"/>
</dbReference>
<comment type="catalytic activity">
    <reaction evidence="1 10">
        <text>Transfers a segment of a (1-&gt;4)-alpha-D-glucan to a new position in an acceptor, which may be glucose or a (1-&gt;4)-alpha-D-glucan.</text>
        <dbReference type="EC" id="2.4.1.25"/>
    </reaction>
</comment>
<dbReference type="GO" id="GO:0005975">
    <property type="term" value="P:carbohydrate metabolic process"/>
    <property type="evidence" value="ECO:0007669"/>
    <property type="project" value="InterPro"/>
</dbReference>
<proteinExistence type="inferred from homology"/>
<dbReference type="STRING" id="229920.ADM99_01610"/>
<evidence type="ECO:0000256" key="3">
    <source>
        <dbReference type="ARBA" id="ARBA00012560"/>
    </source>
</evidence>
<dbReference type="OrthoDB" id="9811841at2"/>
<sequence>MSYDRQAGILLHPTSLPGPDGIGDLGPAVYQWVDSIKKAGFTLWQVLPLGPTGYGDSPYQCFSAFAGNPYLVSPALLLDEGLLHRDDLAERPSFPVDRVDYGSAIQWKNKLLHTAYNRFCRIHPPLLTDEFNEFQVKEKEWLNDFSLFMAIKESMGGRSWNEWPKGLRKRRPDDLAAFTNEFSDEIQYHQFRQFLFFRQWNQVHTYVNETGIKIIGDIPLFVAYDSADVWANPDLFFLDPEGNPQFVAGVPPDYFSATGQLWGNPLYKWNYHRETGYAWWIARIKSTLAMFDFIRLDHFRGFAGYWEIPAGMPTAEKGRWVNGPGADFLSSVNRVLGSLPIIAEDLGEITPDVVELRDKFNLPGMKIFQFSFATDPTDPFLPHNYPVNCVAYTGTHDNDTTIGWYQTAPEVERDFCRRYLACDSNGIPWEMIRAVWQSVARIAIAPLQDFLSLDTSARMNYPGRTGGNWSWRMTTNGLSDDLIRRIHEINWLYNRLPELQVKKKKPR</sequence>
<dbReference type="GO" id="GO:0004134">
    <property type="term" value="F:4-alpha-glucanotransferase activity"/>
    <property type="evidence" value="ECO:0007669"/>
    <property type="project" value="UniProtKB-EC"/>
</dbReference>
<evidence type="ECO:0000256" key="9">
    <source>
        <dbReference type="ARBA" id="ARBA00031501"/>
    </source>
</evidence>
<dbReference type="NCBIfam" id="NF011080">
    <property type="entry name" value="PRK14508.1-3"/>
    <property type="match status" value="1"/>
</dbReference>
<dbReference type="SUPFAM" id="SSF51445">
    <property type="entry name" value="(Trans)glycosidases"/>
    <property type="match status" value="1"/>
</dbReference>
<comment type="caution">
    <text evidence="11">The sequence shown here is derived from an EMBL/GenBank/DDBJ whole genome shotgun (WGS) entry which is preliminary data.</text>
</comment>
<dbReference type="Proteomes" id="UP000050430">
    <property type="component" value="Unassembled WGS sequence"/>
</dbReference>
<reference evidence="11 12" key="1">
    <citation type="submission" date="2015-07" db="EMBL/GenBank/DDBJ databases">
        <title>Genome sequence of Leptolinea tardivitalis DSM 16556.</title>
        <authorList>
            <person name="Hemp J."/>
            <person name="Ward L.M."/>
            <person name="Pace L.A."/>
            <person name="Fischer W.W."/>
        </authorList>
    </citation>
    <scope>NUCLEOTIDE SEQUENCE [LARGE SCALE GENOMIC DNA]</scope>
    <source>
        <strain evidence="11 12">YMTK-2</strain>
    </source>
</reference>
<evidence type="ECO:0000256" key="2">
    <source>
        <dbReference type="ARBA" id="ARBA00005684"/>
    </source>
</evidence>
<dbReference type="InterPro" id="IPR003385">
    <property type="entry name" value="Glyco_hydro_77"/>
</dbReference>
<evidence type="ECO:0000256" key="6">
    <source>
        <dbReference type="ARBA" id="ARBA00022679"/>
    </source>
</evidence>
<dbReference type="Gene3D" id="3.20.20.80">
    <property type="entry name" value="Glycosidases"/>
    <property type="match status" value="1"/>
</dbReference>
<evidence type="ECO:0000313" key="11">
    <source>
        <dbReference type="EMBL" id="KPL74291.1"/>
    </source>
</evidence>
<name>A0A0P6X0E7_9CHLR</name>
<keyword evidence="12" id="KW-1185">Reference proteome</keyword>
<dbReference type="PATRIC" id="fig|229920.5.peg.773"/>
<protein>
    <recommendedName>
        <fullName evidence="4 10">4-alpha-glucanotransferase</fullName>
        <ecNumber evidence="3 10">2.4.1.25</ecNumber>
    </recommendedName>
    <alternativeName>
        <fullName evidence="8 10">Amylomaltase</fullName>
    </alternativeName>
    <alternativeName>
        <fullName evidence="9 10">Disproportionating enzyme</fullName>
    </alternativeName>
</protein>
<evidence type="ECO:0000313" key="12">
    <source>
        <dbReference type="Proteomes" id="UP000050430"/>
    </source>
</evidence>
<gene>
    <name evidence="11" type="ORF">ADM99_01610</name>
</gene>
<dbReference type="AlphaFoldDB" id="A0A0P6X0E7"/>
<keyword evidence="6 10" id="KW-0808">Transferase</keyword>
<accession>A0A0P6X0E7</accession>
<evidence type="ECO:0000256" key="1">
    <source>
        <dbReference type="ARBA" id="ARBA00000439"/>
    </source>
</evidence>
<keyword evidence="7 10" id="KW-0119">Carbohydrate metabolism</keyword>
<dbReference type="EC" id="2.4.1.25" evidence="3 10"/>
<evidence type="ECO:0000256" key="5">
    <source>
        <dbReference type="ARBA" id="ARBA00022676"/>
    </source>
</evidence>
<dbReference type="NCBIfam" id="TIGR00217">
    <property type="entry name" value="malQ"/>
    <property type="match status" value="1"/>
</dbReference>
<dbReference type="PANTHER" id="PTHR32438:SF5">
    <property type="entry name" value="4-ALPHA-GLUCANOTRANSFERASE DPE1, CHLOROPLASTIC_AMYLOPLASTIC"/>
    <property type="match status" value="1"/>
</dbReference>
<comment type="similarity">
    <text evidence="2 10">Belongs to the disproportionating enzyme family.</text>
</comment>
<dbReference type="InterPro" id="IPR017853">
    <property type="entry name" value="GH"/>
</dbReference>
<evidence type="ECO:0000256" key="8">
    <source>
        <dbReference type="ARBA" id="ARBA00031423"/>
    </source>
</evidence>
<evidence type="ECO:0000256" key="7">
    <source>
        <dbReference type="ARBA" id="ARBA00023277"/>
    </source>
</evidence>